<feature type="transmembrane region" description="Helical" evidence="2">
    <location>
        <begin position="6"/>
        <end position="27"/>
    </location>
</feature>
<evidence type="ECO:0000256" key="1">
    <source>
        <dbReference type="SAM" id="MobiDB-lite"/>
    </source>
</evidence>
<evidence type="ECO:0000256" key="2">
    <source>
        <dbReference type="SAM" id="Phobius"/>
    </source>
</evidence>
<protein>
    <submittedName>
        <fullName evidence="3">ATP synthase F0 subunit 8</fullName>
    </submittedName>
</protein>
<dbReference type="RefSeq" id="YP_009751172.1">
    <property type="nucleotide sequence ID" value="NC_046849.1"/>
</dbReference>
<name>A0A6G7SAF5_HOLLE</name>
<evidence type="ECO:0000313" key="4">
    <source>
        <dbReference type="EMBL" id="QNN01420.1"/>
    </source>
</evidence>
<sequence length="54" mass="6232">MPQLDLTWFLFNSVIAWALVTLVLLSLSNQTWKNNTTTEHNPTSSPTPTNSWQW</sequence>
<dbReference type="EMBL" id="MK940237">
    <property type="protein sequence ID" value="QIJ98707.1"/>
    <property type="molecule type" value="Genomic_DNA"/>
</dbReference>
<dbReference type="EMBL" id="MN276190">
    <property type="protein sequence ID" value="QNN01420.1"/>
    <property type="molecule type" value="Genomic_DNA"/>
</dbReference>
<keyword evidence="2" id="KW-1133">Transmembrane helix</keyword>
<gene>
    <name evidence="3" type="primary">ATP8</name>
    <name evidence="4" type="synonym">atp8</name>
</gene>
<keyword evidence="2" id="KW-0812">Transmembrane</keyword>
<reference evidence="4" key="2">
    <citation type="journal article" date="2019" name="Mitochondrial DNA Part B Resour">
        <title>The complete mitochondrial genome of black sea cucumber Holothuria leucospilota (Aspidochirotida holothuriidae).</title>
        <authorList>
            <person name="Zhong S."/>
            <person name="Liu Y."/>
            <person name="Huang L."/>
            <person name="Zhao Y."/>
            <person name="Huang G."/>
        </authorList>
    </citation>
    <scope>NUCLEOTIDE SEQUENCE</scope>
</reference>
<accession>A0A6G7SAF5</accession>
<evidence type="ECO:0000313" key="3">
    <source>
        <dbReference type="EMBL" id="QIJ98707.1"/>
    </source>
</evidence>
<proteinExistence type="predicted"/>
<dbReference type="GeneID" id="54097088"/>
<feature type="region of interest" description="Disordered" evidence="1">
    <location>
        <begin position="34"/>
        <end position="54"/>
    </location>
</feature>
<reference evidence="3" key="1">
    <citation type="journal article" date="2019" name="Mitochondrial DNA Part B Resour">
        <title>Complete mitochondrial genome of Holothuria leucospilata (Holothuroidea, Holothuriidae) and phylogenetic analysis.</title>
        <authorList>
            <person name="Yang Q."/>
            <person name="Lin Q."/>
            <person name="Wu J."/>
            <person name="Tran N.T."/>
            <person name="Huang R."/>
            <person name="Sun Z."/>
            <person name="Zhu Z."/>
            <person name="Lu Z."/>
            <person name="Li S."/>
            <person name="Zhou C."/>
        </authorList>
    </citation>
    <scope>NUCLEOTIDE SEQUENCE</scope>
    <source>
        <tissue evidence="3">Muscle</tissue>
    </source>
</reference>
<organism evidence="3">
    <name type="scientific">Holothuria leucospilota</name>
    <name type="common">Black long sea cucumber</name>
    <name type="synonym">Mertensiothuria leucospilota</name>
    <dbReference type="NCBI Taxonomy" id="206669"/>
    <lineage>
        <taxon>Eukaryota</taxon>
        <taxon>Metazoa</taxon>
        <taxon>Echinodermata</taxon>
        <taxon>Eleutherozoa</taxon>
        <taxon>Echinozoa</taxon>
        <taxon>Holothuroidea</taxon>
        <taxon>Aspidochirotacea</taxon>
        <taxon>Aspidochirotida</taxon>
        <taxon>Holothuriidae</taxon>
        <taxon>Holothuria</taxon>
    </lineage>
</organism>
<keyword evidence="2" id="KW-0472">Membrane</keyword>
<geneLocation type="mitochondrion" evidence="3"/>
<dbReference type="AlphaFoldDB" id="A0A6G7SAF5"/>
<keyword evidence="3" id="KW-0496">Mitochondrion</keyword>
<dbReference type="CTD" id="4509"/>